<feature type="compositionally biased region" description="Basic and acidic residues" evidence="1">
    <location>
        <begin position="238"/>
        <end position="249"/>
    </location>
</feature>
<reference evidence="4" key="1">
    <citation type="submission" date="2024-06" db="EMBL/GenBank/DDBJ databases">
        <title>Multi-omics analyses provide insights into the biosynthesis of the anticancer antibiotic pleurotin in Hohenbuehelia grisea.</title>
        <authorList>
            <person name="Weaver J.A."/>
            <person name="Alberti F."/>
        </authorList>
    </citation>
    <scope>NUCLEOTIDE SEQUENCE [LARGE SCALE GENOMIC DNA]</scope>
    <source>
        <strain evidence="4">T-177</strain>
    </source>
</reference>
<comment type="caution">
    <text evidence="3">The sequence shown here is derived from an EMBL/GenBank/DDBJ whole genome shotgun (WGS) entry which is preliminary data.</text>
</comment>
<feature type="region of interest" description="Disordered" evidence="1">
    <location>
        <begin position="227"/>
        <end position="270"/>
    </location>
</feature>
<sequence>MLFNARLLMSLVVITVLGVSSINAVPVEASNGALVRRGRGGAGGGRGGGAARGGHSPAFSGHAKGGHGGPGMGFRGKVVVKFKKITKWAYDKGIAAAKKKIAEANKPGAWYEEAQETIEKFIKKKAKDGKDGKDEYLERLELQYWSSDMPLYQPGCTSDGSDIVEVEFDDEGTEEDNAAMLDTIASKFVEVVRPEDLCPELARDKAHAGTSQLMSDGRILLHNDKTETDDMGYYAPDSNDRAPNPDRKSQPTNFGQKFKNQGMREKFAQL</sequence>
<feature type="compositionally biased region" description="Polar residues" evidence="1">
    <location>
        <begin position="250"/>
        <end position="259"/>
    </location>
</feature>
<dbReference type="Proteomes" id="UP001556367">
    <property type="component" value="Unassembled WGS sequence"/>
</dbReference>
<evidence type="ECO:0000313" key="3">
    <source>
        <dbReference type="EMBL" id="KAL0960527.1"/>
    </source>
</evidence>
<evidence type="ECO:0000313" key="4">
    <source>
        <dbReference type="Proteomes" id="UP001556367"/>
    </source>
</evidence>
<keyword evidence="2" id="KW-0732">Signal</keyword>
<proteinExistence type="predicted"/>
<gene>
    <name evidence="3" type="ORF">HGRIS_005564</name>
</gene>
<feature type="compositionally biased region" description="Gly residues" evidence="1">
    <location>
        <begin position="40"/>
        <end position="52"/>
    </location>
</feature>
<feature type="signal peptide" evidence="2">
    <location>
        <begin position="1"/>
        <end position="24"/>
    </location>
</feature>
<accession>A0ABR3JZH7</accession>
<feature type="chain" id="PRO_5047443818" evidence="2">
    <location>
        <begin position="25"/>
        <end position="270"/>
    </location>
</feature>
<feature type="region of interest" description="Disordered" evidence="1">
    <location>
        <begin position="36"/>
        <end position="68"/>
    </location>
</feature>
<dbReference type="EMBL" id="JASNQZ010000001">
    <property type="protein sequence ID" value="KAL0960527.1"/>
    <property type="molecule type" value="Genomic_DNA"/>
</dbReference>
<evidence type="ECO:0000256" key="2">
    <source>
        <dbReference type="SAM" id="SignalP"/>
    </source>
</evidence>
<name>A0ABR3JZH7_9AGAR</name>
<evidence type="ECO:0000256" key="1">
    <source>
        <dbReference type="SAM" id="MobiDB-lite"/>
    </source>
</evidence>
<protein>
    <submittedName>
        <fullName evidence="3">Uncharacterized protein</fullName>
    </submittedName>
</protein>
<organism evidence="3 4">
    <name type="scientific">Hohenbuehelia grisea</name>
    <dbReference type="NCBI Taxonomy" id="104357"/>
    <lineage>
        <taxon>Eukaryota</taxon>
        <taxon>Fungi</taxon>
        <taxon>Dikarya</taxon>
        <taxon>Basidiomycota</taxon>
        <taxon>Agaricomycotina</taxon>
        <taxon>Agaricomycetes</taxon>
        <taxon>Agaricomycetidae</taxon>
        <taxon>Agaricales</taxon>
        <taxon>Pleurotineae</taxon>
        <taxon>Pleurotaceae</taxon>
        <taxon>Hohenbuehelia</taxon>
    </lineage>
</organism>
<keyword evidence="4" id="KW-1185">Reference proteome</keyword>